<evidence type="ECO:0000256" key="7">
    <source>
        <dbReference type="ARBA" id="ARBA00022723"/>
    </source>
</evidence>
<dbReference type="GO" id="GO:0045892">
    <property type="term" value="P:negative regulation of DNA-templated transcription"/>
    <property type="evidence" value="ECO:0007669"/>
    <property type="project" value="TreeGrafter"/>
</dbReference>
<dbReference type="InterPro" id="IPR036390">
    <property type="entry name" value="WH_DNA-bd_sf"/>
</dbReference>
<dbReference type="Gene3D" id="1.10.10.10">
    <property type="entry name" value="Winged helix-like DNA-binding domain superfamily/Winged helix DNA-binding domain"/>
    <property type="match status" value="1"/>
</dbReference>
<evidence type="ECO:0000256" key="12">
    <source>
        <dbReference type="PIRSR" id="PIRSR602481-1"/>
    </source>
</evidence>
<accession>A0A3P1XIM2</accession>
<evidence type="ECO:0000256" key="3">
    <source>
        <dbReference type="ARBA" id="ARBA00011738"/>
    </source>
</evidence>
<dbReference type="EMBL" id="RQYS01000059">
    <property type="protein sequence ID" value="RRD58632.1"/>
    <property type="molecule type" value="Genomic_DNA"/>
</dbReference>
<dbReference type="PANTHER" id="PTHR33202">
    <property type="entry name" value="ZINC UPTAKE REGULATION PROTEIN"/>
    <property type="match status" value="1"/>
</dbReference>
<feature type="binding site" evidence="12">
    <location>
        <position position="143"/>
    </location>
    <ligand>
        <name>Zn(2+)</name>
        <dbReference type="ChEBI" id="CHEBI:29105"/>
    </ligand>
</feature>
<comment type="caution">
    <text evidence="14">The sequence shown here is derived from an EMBL/GenBank/DDBJ whole genome shotgun (WGS) entry which is preliminary data.</text>
</comment>
<feature type="binding site" evidence="12">
    <location>
        <position position="104"/>
    </location>
    <ligand>
        <name>Zn(2+)</name>
        <dbReference type="ChEBI" id="CHEBI:29105"/>
    </ligand>
</feature>
<dbReference type="GO" id="GO:0008270">
    <property type="term" value="F:zinc ion binding"/>
    <property type="evidence" value="ECO:0007669"/>
    <property type="project" value="TreeGrafter"/>
</dbReference>
<evidence type="ECO:0000256" key="4">
    <source>
        <dbReference type="ARBA" id="ARBA00020910"/>
    </source>
</evidence>
<evidence type="ECO:0000256" key="8">
    <source>
        <dbReference type="ARBA" id="ARBA00022833"/>
    </source>
</evidence>
<keyword evidence="10" id="KW-0238">DNA-binding</keyword>
<dbReference type="GO" id="GO:0005829">
    <property type="term" value="C:cytosol"/>
    <property type="evidence" value="ECO:0007669"/>
    <property type="project" value="TreeGrafter"/>
</dbReference>
<dbReference type="AlphaFoldDB" id="A0A3P1XIM2"/>
<comment type="subunit">
    <text evidence="3">Homodimer.</text>
</comment>
<evidence type="ECO:0000256" key="11">
    <source>
        <dbReference type="ARBA" id="ARBA00023163"/>
    </source>
</evidence>
<evidence type="ECO:0000256" key="10">
    <source>
        <dbReference type="ARBA" id="ARBA00023125"/>
    </source>
</evidence>
<feature type="binding site" evidence="12">
    <location>
        <position position="146"/>
    </location>
    <ligand>
        <name>Zn(2+)</name>
        <dbReference type="ChEBI" id="CHEBI:29105"/>
    </ligand>
</feature>
<evidence type="ECO:0000256" key="9">
    <source>
        <dbReference type="ARBA" id="ARBA00023015"/>
    </source>
</evidence>
<keyword evidence="13" id="KW-0408">Iron</keyword>
<dbReference type="GO" id="GO:0000976">
    <property type="term" value="F:transcription cis-regulatory region binding"/>
    <property type="evidence" value="ECO:0007669"/>
    <property type="project" value="TreeGrafter"/>
</dbReference>
<dbReference type="CDD" id="cd07153">
    <property type="entry name" value="Fur_like"/>
    <property type="match status" value="1"/>
</dbReference>
<organism evidence="14 16">
    <name type="scientific">Tannerella forsythia</name>
    <name type="common">Bacteroides forsythus</name>
    <dbReference type="NCBI Taxonomy" id="28112"/>
    <lineage>
        <taxon>Bacteria</taxon>
        <taxon>Pseudomonadati</taxon>
        <taxon>Bacteroidota</taxon>
        <taxon>Bacteroidia</taxon>
        <taxon>Bacteroidales</taxon>
        <taxon>Tannerellaceae</taxon>
        <taxon>Tannerella</taxon>
    </lineage>
</organism>
<dbReference type="InterPro" id="IPR002481">
    <property type="entry name" value="FUR"/>
</dbReference>
<feature type="binding site" evidence="13">
    <location>
        <position position="135"/>
    </location>
    <ligand>
        <name>Fe cation</name>
        <dbReference type="ChEBI" id="CHEBI:24875"/>
    </ligand>
</feature>
<feature type="binding site" evidence="12">
    <location>
        <position position="107"/>
    </location>
    <ligand>
        <name>Zn(2+)</name>
        <dbReference type="ChEBI" id="CHEBI:29105"/>
    </ligand>
</feature>
<dbReference type="Proteomes" id="UP000279860">
    <property type="component" value="Unassembled WGS sequence"/>
</dbReference>
<dbReference type="InterPro" id="IPR043135">
    <property type="entry name" value="Fur_C"/>
</dbReference>
<dbReference type="Gene3D" id="3.30.1490.190">
    <property type="match status" value="1"/>
</dbReference>
<comment type="cofactor">
    <cofactor evidence="13">
        <name>Mn(2+)</name>
        <dbReference type="ChEBI" id="CHEBI:29035"/>
    </cofactor>
    <cofactor evidence="13">
        <name>Fe(2+)</name>
        <dbReference type="ChEBI" id="CHEBI:29033"/>
    </cofactor>
    <text evidence="13">Binds 1 Mn(2+) or Fe(2+) ion per subunit.</text>
</comment>
<evidence type="ECO:0000313" key="15">
    <source>
        <dbReference type="EMBL" id="RRD77834.1"/>
    </source>
</evidence>
<evidence type="ECO:0000256" key="5">
    <source>
        <dbReference type="ARBA" id="ARBA00022490"/>
    </source>
</evidence>
<evidence type="ECO:0000256" key="1">
    <source>
        <dbReference type="ARBA" id="ARBA00004496"/>
    </source>
</evidence>
<evidence type="ECO:0000256" key="6">
    <source>
        <dbReference type="ARBA" id="ARBA00022491"/>
    </source>
</evidence>
<dbReference type="Proteomes" id="UP000278609">
    <property type="component" value="Unassembled WGS sequence"/>
</dbReference>
<proteinExistence type="inferred from homology"/>
<name>A0A3P1XIM2_TANFO</name>
<evidence type="ECO:0000256" key="13">
    <source>
        <dbReference type="PIRSR" id="PIRSR602481-2"/>
    </source>
</evidence>
<dbReference type="OrthoDB" id="8659436at2"/>
<evidence type="ECO:0000313" key="16">
    <source>
        <dbReference type="Proteomes" id="UP000278609"/>
    </source>
</evidence>
<dbReference type="RefSeq" id="WP_124752423.1">
    <property type="nucleotide sequence ID" value="NZ_RQYN01000006.1"/>
</dbReference>
<reference evidence="16 17" key="1">
    <citation type="submission" date="2018-11" db="EMBL/GenBank/DDBJ databases">
        <title>Genomes From Bacteria Associated with the Canine Oral Cavity: a Test Case for Automated Genome-Based Taxonomic Assignment.</title>
        <authorList>
            <person name="Coil D.A."/>
            <person name="Jospin G."/>
            <person name="Darling A.E."/>
            <person name="Wallis C."/>
            <person name="Davis I.J."/>
            <person name="Harris S."/>
            <person name="Eisen J.A."/>
            <person name="Holcombe L.J."/>
            <person name="O'Flynn C."/>
        </authorList>
    </citation>
    <scope>NUCLEOTIDE SEQUENCE [LARGE SCALE GENOMIC DNA]</scope>
    <source>
        <strain evidence="15 17">OH1426_COT-023</strain>
        <strain evidence="14 16">OH2617_COT-023</strain>
    </source>
</reference>
<dbReference type="SUPFAM" id="SSF46785">
    <property type="entry name" value="Winged helix' DNA-binding domain"/>
    <property type="match status" value="1"/>
</dbReference>
<comment type="subcellular location">
    <subcellularLocation>
        <location evidence="1">Cytoplasm</location>
    </subcellularLocation>
</comment>
<evidence type="ECO:0000313" key="17">
    <source>
        <dbReference type="Proteomes" id="UP000279860"/>
    </source>
</evidence>
<comment type="cofactor">
    <cofactor evidence="12">
        <name>Zn(2+)</name>
        <dbReference type="ChEBI" id="CHEBI:29105"/>
    </cofactor>
    <text evidence="12">Binds 1 zinc ion per subunit.</text>
</comment>
<keyword evidence="11" id="KW-0804">Transcription</keyword>
<keyword evidence="6" id="KW-0678">Repressor</keyword>
<keyword evidence="9" id="KW-0805">Transcription regulation</keyword>
<comment type="similarity">
    <text evidence="2">Belongs to the Fur family.</text>
</comment>
<dbReference type="Pfam" id="PF01475">
    <property type="entry name" value="FUR"/>
    <property type="match status" value="1"/>
</dbReference>
<gene>
    <name evidence="14" type="ORF">EII40_11775</name>
    <name evidence="15" type="ORF">EII41_02960</name>
</gene>
<dbReference type="EMBL" id="RQYN01000006">
    <property type="protein sequence ID" value="RRD77834.1"/>
    <property type="molecule type" value="Genomic_DNA"/>
</dbReference>
<evidence type="ECO:0000313" key="14">
    <source>
        <dbReference type="EMBL" id="RRD58632.1"/>
    </source>
</evidence>
<sequence>MNPDLYDFEKMKARFSRYLIEKGMRKTTERFMILDHICRIQGHFDVEMLHKQLDDDHFHVSRASIYNTIETLMDAHIVIRHQFTAQLVQYELHEVAATHHHAICNYCGAVKEVKDERLSREIERFRTSRFTYEYHSLYVYGICSKCKFRMTHRNKRSAAARKTEK</sequence>
<keyword evidence="8 12" id="KW-0862">Zinc</keyword>
<dbReference type="InterPro" id="IPR036388">
    <property type="entry name" value="WH-like_DNA-bd_sf"/>
</dbReference>
<evidence type="ECO:0000256" key="2">
    <source>
        <dbReference type="ARBA" id="ARBA00007957"/>
    </source>
</evidence>
<dbReference type="GO" id="GO:0003700">
    <property type="term" value="F:DNA-binding transcription factor activity"/>
    <property type="evidence" value="ECO:0007669"/>
    <property type="project" value="InterPro"/>
</dbReference>
<keyword evidence="5" id="KW-0963">Cytoplasm</keyword>
<dbReference type="PANTHER" id="PTHR33202:SF2">
    <property type="entry name" value="FERRIC UPTAKE REGULATION PROTEIN"/>
    <property type="match status" value="1"/>
</dbReference>
<keyword evidence="7 12" id="KW-0479">Metal-binding</keyword>
<protein>
    <recommendedName>
        <fullName evidence="4">Ferric uptake regulation protein</fullName>
    </recommendedName>
</protein>
<dbReference type="GO" id="GO:1900376">
    <property type="term" value="P:regulation of secondary metabolite biosynthetic process"/>
    <property type="evidence" value="ECO:0007669"/>
    <property type="project" value="TreeGrafter"/>
</dbReference>